<dbReference type="Gene3D" id="6.10.140.2220">
    <property type="match status" value="1"/>
</dbReference>
<dbReference type="PANTHER" id="PTHR10237">
    <property type="entry name" value="DEFORMED EPIDERMAL AUTOREGULATORY FACTOR 1 HOMOLOG SUPPRESSIN"/>
    <property type="match status" value="1"/>
</dbReference>
<gene>
    <name evidence="7" type="ORF">FocTR4_00008036</name>
</gene>
<protein>
    <recommendedName>
        <fullName evidence="6">MYND-type domain-containing protein</fullName>
    </recommendedName>
</protein>
<dbReference type="Proteomes" id="UP000321331">
    <property type="component" value="Unassembled WGS sequence"/>
</dbReference>
<dbReference type="Pfam" id="PF14737">
    <property type="entry name" value="DUF4470"/>
    <property type="match status" value="1"/>
</dbReference>
<comment type="caution">
    <text evidence="7">The sequence shown here is derived from an EMBL/GenBank/DDBJ whole genome shotgun (WGS) entry which is preliminary data.</text>
</comment>
<dbReference type="GO" id="GO:0008270">
    <property type="term" value="F:zinc ion binding"/>
    <property type="evidence" value="ECO:0007669"/>
    <property type="project" value="UniProtKB-KW"/>
</dbReference>
<sequence>MASASLPCANCSPGGTSCRNTGRSSCANCRLVVYCSSECQKAHWPIHKLDCKSPYNKKTWEPEWSVEGRTPTFMSDEAPTPFGGMKYLFGNVPALDVLRLGANEGEAYGSQLHLLFAASGDLRNVVQTIAQLPPSYEQPIDIIVNDREFDVVARNAIILLLALTADDRDEAVDCILRIWYSASICKSHVDIFKQRIRPLIQNVCHKFKDKPAKRILGKTWTFEKRSVRLVLEKEAWDKLLTFMDVPDGLTIDKANEVRKAVTLARSRVDRRDRDYLFLSPSHRVARQRFRQDGLLLPFGARRSEHCEPNPTYFQSVDSWPMSDSADPLLGWSLHEVDKTPMGLATSDIYGKLFYYVRSTLEKFMVRMSKSAIAFQLLQVHAETLPNHLDGSFDRIDVSNISDWRYLGVHRTVALMAPLLRAPSINPHATLITLFMNMVEEYSTNEDKVKSVKTSSERVFKYLPPQRPIRGGNDPFITMVAYAHGHVQKYDHILKRFVEKARLTFMPLMAEAAMKDKHTIIDKWPYRLKLEPGQEGSSEEFYRLMNSGLSSRELYLEWKRIQT</sequence>
<evidence type="ECO:0000256" key="2">
    <source>
        <dbReference type="ARBA" id="ARBA00022771"/>
    </source>
</evidence>
<dbReference type="AlphaFoldDB" id="A0A5C6ST62"/>
<name>A0A5C6ST62_FUSOC</name>
<accession>A0A5C6ST62</accession>
<dbReference type="InterPro" id="IPR024119">
    <property type="entry name" value="TF_DEAF-1"/>
</dbReference>
<dbReference type="SUPFAM" id="SSF144232">
    <property type="entry name" value="HIT/MYND zinc finger-like"/>
    <property type="match status" value="1"/>
</dbReference>
<dbReference type="GO" id="GO:0000981">
    <property type="term" value="F:DNA-binding transcription factor activity, RNA polymerase II-specific"/>
    <property type="evidence" value="ECO:0007669"/>
    <property type="project" value="TreeGrafter"/>
</dbReference>
<feature type="compositionally biased region" description="Polar residues" evidence="5">
    <location>
        <begin position="13"/>
        <end position="22"/>
    </location>
</feature>
<dbReference type="PROSITE" id="PS50865">
    <property type="entry name" value="ZF_MYND_2"/>
    <property type="match status" value="1"/>
</dbReference>
<dbReference type="EMBL" id="VMNF01000009">
    <property type="protein sequence ID" value="TXC00741.1"/>
    <property type="molecule type" value="Genomic_DNA"/>
</dbReference>
<feature type="domain" description="MYND-type" evidence="6">
    <location>
        <begin position="8"/>
        <end position="51"/>
    </location>
</feature>
<evidence type="ECO:0000256" key="3">
    <source>
        <dbReference type="ARBA" id="ARBA00022833"/>
    </source>
</evidence>
<evidence type="ECO:0000313" key="8">
    <source>
        <dbReference type="Proteomes" id="UP000321331"/>
    </source>
</evidence>
<keyword evidence="1" id="KW-0479">Metal-binding</keyword>
<keyword evidence="2 4" id="KW-0863">Zinc-finger</keyword>
<reference evidence="7 8" key="1">
    <citation type="submission" date="2019-07" db="EMBL/GenBank/DDBJ databases">
        <title>The First High-Quality Draft Genome Sequence of the Causal Agent of the Current Panama Disease Epidemic.</title>
        <authorList>
            <person name="Warmington R.J."/>
            <person name="Kay W."/>
            <person name="Jeffries A."/>
            <person name="Bebber D."/>
            <person name="Moore K."/>
            <person name="Studholme D.J."/>
        </authorList>
    </citation>
    <scope>NUCLEOTIDE SEQUENCE [LARGE SCALE GENOMIC DNA]</scope>
    <source>
        <strain evidence="7 8">TR4</strain>
    </source>
</reference>
<dbReference type="PROSITE" id="PS01360">
    <property type="entry name" value="ZF_MYND_1"/>
    <property type="match status" value="1"/>
</dbReference>
<evidence type="ECO:0000313" key="7">
    <source>
        <dbReference type="EMBL" id="TXC00741.1"/>
    </source>
</evidence>
<evidence type="ECO:0000256" key="4">
    <source>
        <dbReference type="PROSITE-ProRule" id="PRU00134"/>
    </source>
</evidence>
<evidence type="ECO:0000256" key="5">
    <source>
        <dbReference type="SAM" id="MobiDB-lite"/>
    </source>
</evidence>
<organism evidence="7 8">
    <name type="scientific">Fusarium oxysporum f. sp. cubense</name>
    <dbReference type="NCBI Taxonomy" id="61366"/>
    <lineage>
        <taxon>Eukaryota</taxon>
        <taxon>Fungi</taxon>
        <taxon>Dikarya</taxon>
        <taxon>Ascomycota</taxon>
        <taxon>Pezizomycotina</taxon>
        <taxon>Sordariomycetes</taxon>
        <taxon>Hypocreomycetidae</taxon>
        <taxon>Hypocreales</taxon>
        <taxon>Nectriaceae</taxon>
        <taxon>Fusarium</taxon>
        <taxon>Fusarium oxysporum species complex</taxon>
    </lineage>
</organism>
<dbReference type="InterPro" id="IPR002893">
    <property type="entry name" value="Znf_MYND"/>
</dbReference>
<dbReference type="Pfam" id="PF01753">
    <property type="entry name" value="zf-MYND"/>
    <property type="match status" value="1"/>
</dbReference>
<evidence type="ECO:0000259" key="6">
    <source>
        <dbReference type="PROSITE" id="PS50865"/>
    </source>
</evidence>
<feature type="region of interest" description="Disordered" evidence="5">
    <location>
        <begin position="1"/>
        <end position="22"/>
    </location>
</feature>
<proteinExistence type="predicted"/>
<dbReference type="PANTHER" id="PTHR10237:SF14">
    <property type="entry name" value="MYND-TYPE DOMAIN-CONTAINING PROTEIN"/>
    <property type="match status" value="1"/>
</dbReference>
<dbReference type="InterPro" id="IPR027974">
    <property type="entry name" value="DUF4470"/>
</dbReference>
<keyword evidence="3" id="KW-0862">Zinc</keyword>
<evidence type="ECO:0000256" key="1">
    <source>
        <dbReference type="ARBA" id="ARBA00022723"/>
    </source>
</evidence>
<dbReference type="GO" id="GO:0005634">
    <property type="term" value="C:nucleus"/>
    <property type="evidence" value="ECO:0007669"/>
    <property type="project" value="TreeGrafter"/>
</dbReference>